<reference evidence="1 2" key="1">
    <citation type="submission" date="2014-04" db="EMBL/GenBank/DDBJ databases">
        <authorList>
            <consortium name="DOE Joint Genome Institute"/>
            <person name="Kuo A."/>
            <person name="Gay G."/>
            <person name="Dore J."/>
            <person name="Kohler A."/>
            <person name="Nagy L.G."/>
            <person name="Floudas D."/>
            <person name="Copeland A."/>
            <person name="Barry K.W."/>
            <person name="Cichocki N."/>
            <person name="Veneault-Fourrey C."/>
            <person name="LaButti K."/>
            <person name="Lindquist E.A."/>
            <person name="Lipzen A."/>
            <person name="Lundell T."/>
            <person name="Morin E."/>
            <person name="Murat C."/>
            <person name="Sun H."/>
            <person name="Tunlid A."/>
            <person name="Henrissat B."/>
            <person name="Grigoriev I.V."/>
            <person name="Hibbett D.S."/>
            <person name="Martin F."/>
            <person name="Nordberg H.P."/>
            <person name="Cantor M.N."/>
            <person name="Hua S.X."/>
        </authorList>
    </citation>
    <scope>NUCLEOTIDE SEQUENCE [LARGE SCALE GENOMIC DNA]</scope>
    <source>
        <strain evidence="2">h7</strain>
    </source>
</reference>
<proteinExistence type="predicted"/>
<dbReference type="HOGENOM" id="CLU_1635605_0_0_1"/>
<keyword evidence="2" id="KW-1185">Reference proteome</keyword>
<evidence type="ECO:0000313" key="2">
    <source>
        <dbReference type="Proteomes" id="UP000053424"/>
    </source>
</evidence>
<accession>A0A0C3CCN4</accession>
<dbReference type="EMBL" id="KN831779">
    <property type="protein sequence ID" value="KIM42004.1"/>
    <property type="molecule type" value="Genomic_DNA"/>
</dbReference>
<gene>
    <name evidence="1" type="ORF">M413DRAFT_142882</name>
</gene>
<evidence type="ECO:0000313" key="1">
    <source>
        <dbReference type="EMBL" id="KIM42004.1"/>
    </source>
</evidence>
<sequence>MTAYINRSNVLGKPNERFVAIASWIRLVPLDETKGLTVKSIKMMLIYDQTLGPCLTVIEANDLDATDKWAEEQARLQKWQRFAERGAHLKWLLTHPLSSLSLALRSPASPESRRKIPTFKYNKSDESEGQLRMSPRFQRRLVFRNIQTRCICDEGVLQRAAK</sequence>
<name>A0A0C3CCN4_HEBCY</name>
<reference evidence="2" key="2">
    <citation type="submission" date="2015-01" db="EMBL/GenBank/DDBJ databases">
        <title>Evolutionary Origins and Diversification of the Mycorrhizal Mutualists.</title>
        <authorList>
            <consortium name="DOE Joint Genome Institute"/>
            <consortium name="Mycorrhizal Genomics Consortium"/>
            <person name="Kohler A."/>
            <person name="Kuo A."/>
            <person name="Nagy L.G."/>
            <person name="Floudas D."/>
            <person name="Copeland A."/>
            <person name="Barry K.W."/>
            <person name="Cichocki N."/>
            <person name="Veneault-Fourrey C."/>
            <person name="LaButti K."/>
            <person name="Lindquist E.A."/>
            <person name="Lipzen A."/>
            <person name="Lundell T."/>
            <person name="Morin E."/>
            <person name="Murat C."/>
            <person name="Riley R."/>
            <person name="Ohm R."/>
            <person name="Sun H."/>
            <person name="Tunlid A."/>
            <person name="Henrissat B."/>
            <person name="Grigoriev I.V."/>
            <person name="Hibbett D.S."/>
            <person name="Martin F."/>
        </authorList>
    </citation>
    <scope>NUCLEOTIDE SEQUENCE [LARGE SCALE GENOMIC DNA]</scope>
    <source>
        <strain evidence="2">h7</strain>
    </source>
</reference>
<dbReference type="AlphaFoldDB" id="A0A0C3CCN4"/>
<dbReference type="Proteomes" id="UP000053424">
    <property type="component" value="Unassembled WGS sequence"/>
</dbReference>
<organism evidence="1 2">
    <name type="scientific">Hebeloma cylindrosporum</name>
    <dbReference type="NCBI Taxonomy" id="76867"/>
    <lineage>
        <taxon>Eukaryota</taxon>
        <taxon>Fungi</taxon>
        <taxon>Dikarya</taxon>
        <taxon>Basidiomycota</taxon>
        <taxon>Agaricomycotina</taxon>
        <taxon>Agaricomycetes</taxon>
        <taxon>Agaricomycetidae</taxon>
        <taxon>Agaricales</taxon>
        <taxon>Agaricineae</taxon>
        <taxon>Hymenogastraceae</taxon>
        <taxon>Hebeloma</taxon>
    </lineage>
</organism>
<protein>
    <submittedName>
        <fullName evidence="1">Uncharacterized protein</fullName>
    </submittedName>
</protein>